<dbReference type="CDD" id="cd01007">
    <property type="entry name" value="PBP2_BvgS_HisK_like"/>
    <property type="match status" value="3"/>
</dbReference>
<comment type="caution">
    <text evidence="6">The sequence shown here is derived from an EMBL/GenBank/DDBJ whole genome shotgun (WGS) entry which is preliminary data.</text>
</comment>
<accession>A0A7W6WA93</accession>
<dbReference type="SMART" id="SM00267">
    <property type="entry name" value="GGDEF"/>
    <property type="match status" value="1"/>
</dbReference>
<dbReference type="Pfam" id="PF00990">
    <property type="entry name" value="GGDEF"/>
    <property type="match status" value="1"/>
</dbReference>
<dbReference type="GO" id="GO:0003824">
    <property type="term" value="F:catalytic activity"/>
    <property type="evidence" value="ECO:0007669"/>
    <property type="project" value="UniProtKB-ARBA"/>
</dbReference>
<dbReference type="InterPro" id="IPR029787">
    <property type="entry name" value="Nucleotide_cyclase"/>
</dbReference>
<feature type="region of interest" description="Disordered" evidence="3">
    <location>
        <begin position="975"/>
        <end position="1010"/>
    </location>
</feature>
<dbReference type="NCBIfam" id="TIGR00254">
    <property type="entry name" value="GGDEF"/>
    <property type="match status" value="1"/>
</dbReference>
<evidence type="ECO:0000259" key="5">
    <source>
        <dbReference type="PROSITE" id="PS50887"/>
    </source>
</evidence>
<feature type="transmembrane region" description="Helical" evidence="4">
    <location>
        <begin position="780"/>
        <end position="798"/>
    </location>
</feature>
<keyword evidence="2" id="KW-0175">Coiled coil</keyword>
<evidence type="ECO:0000256" key="4">
    <source>
        <dbReference type="SAM" id="Phobius"/>
    </source>
</evidence>
<sequence>MSPRLLARVMAVLGLLVVLVLSVGGPAGATSDGASDGAADASPLLSAEQRAWIAANPEIQLGIVSDNAPYSFFRDGTFQGFSVDLVARIEALTGLRIRLRMGNWVQIYSQFTQGHLDAIEAISFTEARARTILFTAPYYLRRTMVFHDKERPLPKGDDPSILDGKRVGVIRDIYYADILAERGLNVVPHNEYRDLVSALAFGWIDAVLAPELTGRFFARETGFFSVDVAGPLPLTDLALEDFRFGVLRSNPMLHGILETALAAIPDAEMSAMVDRWRMVRPGLILMPGPLRLLPQERAFIDERPVIRVGFMPNYAPFSFLRDGQPHGFAVDLARELGDRTGLVIDPVFDVWPRLLDGLRAGDLDVVANMSFTEARADFTLFSRPYHQVPNAVFVRAGLGRFDGPDDLAGRRIGIPRDVFYQDALIDLVGTEAVTMFTRVEDMMRAVSAGEVDMVIASLPQGSALIRRLGLGNVEIGGEFLMDGIEAEDLRFGITPTLPFLRGILDRAMASIPSARWMELETRWLGPRLAQRAADRVRLSAEERAWLEDKGVVRVCGGAAPFPYERIDGDGTHEGVAGDVIRLLAQRGGFDWELVPATSREQALADALAGRCDILPFLMETPKDLPGWTTTDPYLHMPAVVATVLDRPFLRGMASLSGKTVGVARASPLHDALTRRYPEINLVPLESESEGLDRVRDGTLDATIGSLPRLGTLIARHRLSDVKIAGHLPEEHRVVMAVPRDAPLLGSALDRLIAAMGESEAQDILERWVTVRYERAVDTRLVWSIALGAALLIALIVLWNRQLHRLNARLNAANRRLRELSVTDTLTGLPNRAYMDSRMSETFAVCQRNALPFAVAMIDVDHFKTVNDDLGHAFGDACLRQLAEILDVHFRRDGDAVARYGGEEFVTFTAGATVASFHDHLEALRRRVAAHDVVYADITRRVTVSIGCYSVVPQRGQSVRDVLGVADRNLYRAKDGGRDQVVTSQGEATASSPEPETIEAQGIAPQPRPSG</sequence>
<evidence type="ECO:0000256" key="2">
    <source>
        <dbReference type="SAM" id="Coils"/>
    </source>
</evidence>
<keyword evidence="7" id="KW-1185">Reference proteome</keyword>
<dbReference type="PANTHER" id="PTHR35936">
    <property type="entry name" value="MEMBRANE-BOUND LYTIC MUREIN TRANSGLYCOSYLASE F"/>
    <property type="match status" value="1"/>
</dbReference>
<evidence type="ECO:0000256" key="3">
    <source>
        <dbReference type="SAM" id="MobiDB-lite"/>
    </source>
</evidence>
<organism evidence="6 7">
    <name type="scientific">Roseospira visakhapatnamensis</name>
    <dbReference type="NCBI Taxonomy" id="390880"/>
    <lineage>
        <taxon>Bacteria</taxon>
        <taxon>Pseudomonadati</taxon>
        <taxon>Pseudomonadota</taxon>
        <taxon>Alphaproteobacteria</taxon>
        <taxon>Rhodospirillales</taxon>
        <taxon>Rhodospirillaceae</taxon>
        <taxon>Roseospira</taxon>
    </lineage>
</organism>
<evidence type="ECO:0000313" key="6">
    <source>
        <dbReference type="EMBL" id="MBB4266237.1"/>
    </source>
</evidence>
<dbReference type="SMART" id="SM00062">
    <property type="entry name" value="PBPb"/>
    <property type="match status" value="3"/>
</dbReference>
<evidence type="ECO:0000313" key="7">
    <source>
        <dbReference type="Proteomes" id="UP000554286"/>
    </source>
</evidence>
<dbReference type="Gene3D" id="3.40.190.10">
    <property type="entry name" value="Periplasmic binding protein-like II"/>
    <property type="match status" value="6"/>
</dbReference>
<protein>
    <submittedName>
        <fullName evidence="6">Polar amino acid transport system substrate-binding protein</fullName>
    </submittedName>
</protein>
<keyword evidence="1" id="KW-0732">Signal</keyword>
<feature type="coiled-coil region" evidence="2">
    <location>
        <begin position="795"/>
        <end position="822"/>
    </location>
</feature>
<dbReference type="SUPFAM" id="SSF55073">
    <property type="entry name" value="Nucleotide cyclase"/>
    <property type="match status" value="1"/>
</dbReference>
<feature type="compositionally biased region" description="Polar residues" evidence="3">
    <location>
        <begin position="980"/>
        <end position="993"/>
    </location>
</feature>
<reference evidence="6 7" key="1">
    <citation type="submission" date="2020-08" db="EMBL/GenBank/DDBJ databases">
        <title>Genome sequencing of Purple Non-Sulfur Bacteria from various extreme environments.</title>
        <authorList>
            <person name="Mayer M."/>
        </authorList>
    </citation>
    <scope>NUCLEOTIDE SEQUENCE [LARGE SCALE GENOMIC DNA]</scope>
    <source>
        <strain evidence="6 7">JA131</strain>
    </source>
</reference>
<gene>
    <name evidence="6" type="ORF">GGD89_001868</name>
</gene>
<proteinExistence type="predicted"/>
<keyword evidence="4" id="KW-0472">Membrane</keyword>
<keyword evidence="4" id="KW-0812">Transmembrane</keyword>
<dbReference type="AlphaFoldDB" id="A0A7W6WA93"/>
<dbReference type="CDD" id="cd01949">
    <property type="entry name" value="GGDEF"/>
    <property type="match status" value="1"/>
</dbReference>
<evidence type="ECO:0000256" key="1">
    <source>
        <dbReference type="ARBA" id="ARBA00022729"/>
    </source>
</evidence>
<dbReference type="RefSeq" id="WP_184044418.1">
    <property type="nucleotide sequence ID" value="NZ_JACIGK010000012.1"/>
</dbReference>
<dbReference type="Gene3D" id="3.30.70.270">
    <property type="match status" value="1"/>
</dbReference>
<dbReference type="InterPro" id="IPR001638">
    <property type="entry name" value="Solute-binding_3/MltF_N"/>
</dbReference>
<dbReference type="Proteomes" id="UP000554286">
    <property type="component" value="Unassembled WGS sequence"/>
</dbReference>
<dbReference type="Pfam" id="PF00497">
    <property type="entry name" value="SBP_bac_3"/>
    <property type="match status" value="3"/>
</dbReference>
<name>A0A7W6WA93_9PROT</name>
<dbReference type="FunFam" id="3.30.70.270:FF:000001">
    <property type="entry name" value="Diguanylate cyclase domain protein"/>
    <property type="match status" value="1"/>
</dbReference>
<dbReference type="InterPro" id="IPR000160">
    <property type="entry name" value="GGDEF_dom"/>
</dbReference>
<dbReference type="SUPFAM" id="SSF53850">
    <property type="entry name" value="Periplasmic binding protein-like II"/>
    <property type="match status" value="3"/>
</dbReference>
<dbReference type="InterPro" id="IPR043128">
    <property type="entry name" value="Rev_trsase/Diguanyl_cyclase"/>
</dbReference>
<dbReference type="PROSITE" id="PS50887">
    <property type="entry name" value="GGDEF"/>
    <property type="match status" value="1"/>
</dbReference>
<dbReference type="EMBL" id="JACIGK010000012">
    <property type="protein sequence ID" value="MBB4266237.1"/>
    <property type="molecule type" value="Genomic_DNA"/>
</dbReference>
<keyword evidence="4" id="KW-1133">Transmembrane helix</keyword>
<feature type="domain" description="GGDEF" evidence="5">
    <location>
        <begin position="850"/>
        <end position="985"/>
    </location>
</feature>